<sequence length="217" mass="23982">TSNAYVRHTQPRARARCPPSRDDSHLEALRGAAAARLLEFAALGPDVGLGAAVRVDGRRRRLVAEVLVDLARLLGPAQEDRVRALGRAQRELVEREALAAGLDDPRARRLGEAQRADGELGHLEQARVVRDGAHQHGDLVLLALHELCQVVQRERRPVRPRHEQPLQDHLDELGVRPAAQEPVELHEELEVHVLRPRVGPRLVAHAPSASHNVYAHG</sequence>
<feature type="region of interest" description="Disordered" evidence="1">
    <location>
        <begin position="1"/>
        <end position="23"/>
    </location>
</feature>
<dbReference type="EMBL" id="CAKKNE010000003">
    <property type="protein sequence ID" value="CAH0372810.1"/>
    <property type="molecule type" value="Genomic_DNA"/>
</dbReference>
<name>A0A8J2WLF5_9STRA</name>
<comment type="caution">
    <text evidence="2">The sequence shown here is derived from an EMBL/GenBank/DDBJ whole genome shotgun (WGS) entry which is preliminary data.</text>
</comment>
<keyword evidence="3" id="KW-1185">Reference proteome</keyword>
<evidence type="ECO:0000256" key="1">
    <source>
        <dbReference type="SAM" id="MobiDB-lite"/>
    </source>
</evidence>
<evidence type="ECO:0000313" key="2">
    <source>
        <dbReference type="EMBL" id="CAH0372810.1"/>
    </source>
</evidence>
<dbReference type="Proteomes" id="UP000789595">
    <property type="component" value="Unassembled WGS sequence"/>
</dbReference>
<proteinExistence type="predicted"/>
<organism evidence="2 3">
    <name type="scientific">Pelagomonas calceolata</name>
    <dbReference type="NCBI Taxonomy" id="35677"/>
    <lineage>
        <taxon>Eukaryota</taxon>
        <taxon>Sar</taxon>
        <taxon>Stramenopiles</taxon>
        <taxon>Ochrophyta</taxon>
        <taxon>Pelagophyceae</taxon>
        <taxon>Pelagomonadales</taxon>
        <taxon>Pelagomonadaceae</taxon>
        <taxon>Pelagomonas</taxon>
    </lineage>
</organism>
<gene>
    <name evidence="2" type="ORF">PECAL_3P28560</name>
</gene>
<dbReference type="AlphaFoldDB" id="A0A8J2WLF5"/>
<protein>
    <submittedName>
        <fullName evidence="2">Uncharacterized protein</fullName>
    </submittedName>
</protein>
<reference evidence="2" key="1">
    <citation type="submission" date="2021-11" db="EMBL/GenBank/DDBJ databases">
        <authorList>
            <consortium name="Genoscope - CEA"/>
            <person name="William W."/>
        </authorList>
    </citation>
    <scope>NUCLEOTIDE SEQUENCE</scope>
</reference>
<evidence type="ECO:0000313" key="3">
    <source>
        <dbReference type="Proteomes" id="UP000789595"/>
    </source>
</evidence>
<feature type="non-terminal residue" evidence="2">
    <location>
        <position position="1"/>
    </location>
</feature>
<accession>A0A8J2WLF5</accession>